<proteinExistence type="predicted"/>
<evidence type="ECO:0000313" key="1">
    <source>
        <dbReference type="EMBL" id="KAJ7716852.1"/>
    </source>
</evidence>
<dbReference type="EMBL" id="JARKIB010000285">
    <property type="protein sequence ID" value="KAJ7716852.1"/>
    <property type="molecule type" value="Genomic_DNA"/>
</dbReference>
<dbReference type="Proteomes" id="UP001215598">
    <property type="component" value="Unassembled WGS sequence"/>
</dbReference>
<accession>A0AAD7HBA2</accession>
<name>A0AAD7HBA2_9AGAR</name>
<comment type="caution">
    <text evidence="1">The sequence shown here is derived from an EMBL/GenBank/DDBJ whole genome shotgun (WGS) entry which is preliminary data.</text>
</comment>
<reference evidence="1" key="1">
    <citation type="submission" date="2023-03" db="EMBL/GenBank/DDBJ databases">
        <title>Massive genome expansion in bonnet fungi (Mycena s.s.) driven by repeated elements and novel gene families across ecological guilds.</title>
        <authorList>
            <consortium name="Lawrence Berkeley National Laboratory"/>
            <person name="Harder C.B."/>
            <person name="Miyauchi S."/>
            <person name="Viragh M."/>
            <person name="Kuo A."/>
            <person name="Thoen E."/>
            <person name="Andreopoulos B."/>
            <person name="Lu D."/>
            <person name="Skrede I."/>
            <person name="Drula E."/>
            <person name="Henrissat B."/>
            <person name="Morin E."/>
            <person name="Kohler A."/>
            <person name="Barry K."/>
            <person name="LaButti K."/>
            <person name="Morin E."/>
            <person name="Salamov A."/>
            <person name="Lipzen A."/>
            <person name="Mereny Z."/>
            <person name="Hegedus B."/>
            <person name="Baldrian P."/>
            <person name="Stursova M."/>
            <person name="Weitz H."/>
            <person name="Taylor A."/>
            <person name="Grigoriev I.V."/>
            <person name="Nagy L.G."/>
            <person name="Martin F."/>
            <person name="Kauserud H."/>
        </authorList>
    </citation>
    <scope>NUCLEOTIDE SEQUENCE</scope>
    <source>
        <strain evidence="1">CBHHK182m</strain>
    </source>
</reference>
<organism evidence="1 2">
    <name type="scientific">Mycena metata</name>
    <dbReference type="NCBI Taxonomy" id="1033252"/>
    <lineage>
        <taxon>Eukaryota</taxon>
        <taxon>Fungi</taxon>
        <taxon>Dikarya</taxon>
        <taxon>Basidiomycota</taxon>
        <taxon>Agaricomycotina</taxon>
        <taxon>Agaricomycetes</taxon>
        <taxon>Agaricomycetidae</taxon>
        <taxon>Agaricales</taxon>
        <taxon>Marasmiineae</taxon>
        <taxon>Mycenaceae</taxon>
        <taxon>Mycena</taxon>
    </lineage>
</organism>
<evidence type="ECO:0000313" key="2">
    <source>
        <dbReference type="Proteomes" id="UP001215598"/>
    </source>
</evidence>
<gene>
    <name evidence="1" type="ORF">B0H16DRAFT_1476470</name>
</gene>
<keyword evidence="2" id="KW-1185">Reference proteome</keyword>
<dbReference type="AlphaFoldDB" id="A0AAD7HBA2"/>
<protein>
    <submittedName>
        <fullName evidence="1">Uncharacterized protein</fullName>
    </submittedName>
</protein>
<sequence length="233" mass="26618">METFSGMKPSVQFEDTRPGAWAIWIAYPSEIVVRNKRTKVFRGQEAPERVNCANAPVAIRGGRERTSIPARRKISHASQCVVKRGQGPSAAGLLDEESWSFERALASPTRSSSGKKVGRIDVELHKRWREMQECRSRDAQYHRYILPLKSLKGLAWHRASGIYEGLASPCQFTQTRLGWAVWIIDFGRGEMVQSIKNDAWLTHRRWDQDEATQDREGGRQKIHHIRGQVKIQA</sequence>